<dbReference type="RefSeq" id="WP_145353924.1">
    <property type="nucleotide sequence ID" value="NZ_CP036262.1"/>
</dbReference>
<evidence type="ECO:0000256" key="1">
    <source>
        <dbReference type="SAM" id="Phobius"/>
    </source>
</evidence>
<accession>A0A517MLA8</accession>
<dbReference type="Proteomes" id="UP000320672">
    <property type="component" value="Chromosome"/>
</dbReference>
<feature type="transmembrane region" description="Helical" evidence="1">
    <location>
        <begin position="90"/>
        <end position="111"/>
    </location>
</feature>
<name>A0A517MLA8_9BACT</name>
<dbReference type="KEGG" id="rml:FF011L_44630"/>
<gene>
    <name evidence="2" type="ORF">FF011L_44630</name>
</gene>
<keyword evidence="1" id="KW-1133">Transmembrane helix</keyword>
<organism evidence="2 3">
    <name type="scientific">Roseimaritima multifibrata</name>
    <dbReference type="NCBI Taxonomy" id="1930274"/>
    <lineage>
        <taxon>Bacteria</taxon>
        <taxon>Pseudomonadati</taxon>
        <taxon>Planctomycetota</taxon>
        <taxon>Planctomycetia</taxon>
        <taxon>Pirellulales</taxon>
        <taxon>Pirellulaceae</taxon>
        <taxon>Roseimaritima</taxon>
    </lineage>
</organism>
<evidence type="ECO:0000313" key="3">
    <source>
        <dbReference type="Proteomes" id="UP000320672"/>
    </source>
</evidence>
<dbReference type="AlphaFoldDB" id="A0A517MLA8"/>
<protein>
    <submittedName>
        <fullName evidence="2">Uncharacterized protein</fullName>
    </submittedName>
</protein>
<evidence type="ECO:0000313" key="2">
    <source>
        <dbReference type="EMBL" id="QDS95663.1"/>
    </source>
</evidence>
<keyword evidence="3" id="KW-1185">Reference proteome</keyword>
<keyword evidence="1" id="KW-0812">Transmembrane</keyword>
<feature type="transmembrane region" description="Helical" evidence="1">
    <location>
        <begin position="6"/>
        <end position="25"/>
    </location>
</feature>
<feature type="transmembrane region" description="Helical" evidence="1">
    <location>
        <begin position="46"/>
        <end position="70"/>
    </location>
</feature>
<keyword evidence="1" id="KW-0472">Membrane</keyword>
<reference evidence="2 3" key="1">
    <citation type="submission" date="2019-02" db="EMBL/GenBank/DDBJ databases">
        <title>Deep-cultivation of Planctomycetes and their phenomic and genomic characterization uncovers novel biology.</title>
        <authorList>
            <person name="Wiegand S."/>
            <person name="Jogler M."/>
            <person name="Boedeker C."/>
            <person name="Pinto D."/>
            <person name="Vollmers J."/>
            <person name="Rivas-Marin E."/>
            <person name="Kohn T."/>
            <person name="Peeters S.H."/>
            <person name="Heuer A."/>
            <person name="Rast P."/>
            <person name="Oberbeckmann S."/>
            <person name="Bunk B."/>
            <person name="Jeske O."/>
            <person name="Meyerdierks A."/>
            <person name="Storesund J.E."/>
            <person name="Kallscheuer N."/>
            <person name="Luecker S."/>
            <person name="Lage O.M."/>
            <person name="Pohl T."/>
            <person name="Merkel B.J."/>
            <person name="Hornburger P."/>
            <person name="Mueller R.-W."/>
            <person name="Bruemmer F."/>
            <person name="Labrenz M."/>
            <person name="Spormann A.M."/>
            <person name="Op den Camp H."/>
            <person name="Overmann J."/>
            <person name="Amann R."/>
            <person name="Jetten M.S.M."/>
            <person name="Mascher T."/>
            <person name="Medema M.H."/>
            <person name="Devos D.P."/>
            <person name="Kaster A.-K."/>
            <person name="Ovreas L."/>
            <person name="Rohde M."/>
            <person name="Galperin M.Y."/>
            <person name="Jogler C."/>
        </authorList>
    </citation>
    <scope>NUCLEOTIDE SEQUENCE [LARGE SCALE GENOMIC DNA]</scope>
    <source>
        <strain evidence="2 3">FF011L</strain>
    </source>
</reference>
<proteinExistence type="predicted"/>
<sequence length="129" mass="14059">MYFPVEIFVFPIAAVVSVWVVGLPLGRILAGRALNRRGKKLNLSTVATVMIGLFAMAACLGASVGTYVVLYEYALPPRGFDAVTNELAQLVVILLCVMAQICVALATWYLAYHYTALPAHTVQQQRLSK</sequence>
<dbReference type="EMBL" id="CP036262">
    <property type="protein sequence ID" value="QDS95663.1"/>
    <property type="molecule type" value="Genomic_DNA"/>
</dbReference>